<comment type="caution">
    <text evidence="5">The sequence shown here is derived from an EMBL/GenBank/DDBJ whole genome shotgun (WGS) entry which is preliminary data.</text>
</comment>
<feature type="compositionally biased region" description="Low complexity" evidence="1">
    <location>
        <begin position="646"/>
        <end position="655"/>
    </location>
</feature>
<dbReference type="EMBL" id="AZGZ01000013">
    <property type="protein sequence ID" value="KZZ91583.1"/>
    <property type="molecule type" value="Genomic_DNA"/>
</dbReference>
<gene>
    <name evidence="5" type="ORF">AAP_03289</name>
</gene>
<evidence type="ECO:0000313" key="5">
    <source>
        <dbReference type="EMBL" id="KZZ91583.1"/>
    </source>
</evidence>
<keyword evidence="2" id="KW-0472">Membrane</keyword>
<dbReference type="AlphaFoldDB" id="A0A162ICR3"/>
<feature type="transmembrane region" description="Helical" evidence="2">
    <location>
        <begin position="296"/>
        <end position="320"/>
    </location>
</feature>
<keyword evidence="2" id="KW-1133">Transmembrane helix</keyword>
<feature type="transmembrane region" description="Helical" evidence="2">
    <location>
        <begin position="495"/>
        <end position="515"/>
    </location>
</feature>
<dbReference type="InterPro" id="IPR052971">
    <property type="entry name" value="TRP_calcium_channel"/>
</dbReference>
<protein>
    <submittedName>
        <fullName evidence="5">Polycystin cation channel, PKD1/PKD2</fullName>
    </submittedName>
</protein>
<reference evidence="5 6" key="1">
    <citation type="journal article" date="2016" name="Genome Biol. Evol.">
        <title>Divergent and convergent evolution of fungal pathogenicity.</title>
        <authorList>
            <person name="Shang Y."/>
            <person name="Xiao G."/>
            <person name="Zheng P."/>
            <person name="Cen K."/>
            <person name="Zhan S."/>
            <person name="Wang C."/>
        </authorList>
    </citation>
    <scope>NUCLEOTIDE SEQUENCE [LARGE SCALE GENOMIC DNA]</scope>
    <source>
        <strain evidence="5 6">ARSEF 7405</strain>
    </source>
</reference>
<feature type="domain" description="YVC1 N-terminal linker helical" evidence="3">
    <location>
        <begin position="48"/>
        <end position="227"/>
    </location>
</feature>
<dbReference type="Pfam" id="PF23317">
    <property type="entry name" value="YVC1_C"/>
    <property type="match status" value="1"/>
</dbReference>
<feature type="region of interest" description="Disordered" evidence="1">
    <location>
        <begin position="629"/>
        <end position="655"/>
    </location>
</feature>
<dbReference type="InterPro" id="IPR056336">
    <property type="entry name" value="YVC1_C"/>
</dbReference>
<feature type="transmembrane region" description="Helical" evidence="2">
    <location>
        <begin position="379"/>
        <end position="397"/>
    </location>
</feature>
<proteinExistence type="predicted"/>
<feature type="transmembrane region" description="Helical" evidence="2">
    <location>
        <begin position="340"/>
        <end position="358"/>
    </location>
</feature>
<accession>A0A162ICR3</accession>
<evidence type="ECO:0000259" key="4">
    <source>
        <dbReference type="Pfam" id="PF23317"/>
    </source>
</evidence>
<evidence type="ECO:0000259" key="3">
    <source>
        <dbReference type="Pfam" id="PF23190"/>
    </source>
</evidence>
<evidence type="ECO:0000313" key="6">
    <source>
        <dbReference type="Proteomes" id="UP000242877"/>
    </source>
</evidence>
<keyword evidence="6" id="KW-1185">Reference proteome</keyword>
<evidence type="ECO:0000256" key="2">
    <source>
        <dbReference type="SAM" id="Phobius"/>
    </source>
</evidence>
<dbReference type="VEuPathDB" id="FungiDB:AAP_03289"/>
<feature type="transmembrane region" description="Helical" evidence="2">
    <location>
        <begin position="440"/>
        <end position="461"/>
    </location>
</feature>
<name>A0A162ICR3_9EURO</name>
<dbReference type="Pfam" id="PF23190">
    <property type="entry name" value="LHD_TRPY1"/>
    <property type="match status" value="1"/>
</dbReference>
<dbReference type="Proteomes" id="UP000242877">
    <property type="component" value="Unassembled WGS sequence"/>
</dbReference>
<feature type="transmembrane region" description="Helical" evidence="2">
    <location>
        <begin position="527"/>
        <end position="547"/>
    </location>
</feature>
<dbReference type="PANTHER" id="PTHR35859">
    <property type="entry name" value="NONSELECTIVE CATION CHANNEL PROTEIN"/>
    <property type="match status" value="1"/>
</dbReference>
<dbReference type="OrthoDB" id="301415at2759"/>
<evidence type="ECO:0000256" key="1">
    <source>
        <dbReference type="SAM" id="MobiDB-lite"/>
    </source>
</evidence>
<keyword evidence="2" id="KW-0812">Transmembrane</keyword>
<organism evidence="5 6">
    <name type="scientific">Ascosphaera apis ARSEF 7405</name>
    <dbReference type="NCBI Taxonomy" id="392613"/>
    <lineage>
        <taxon>Eukaryota</taxon>
        <taxon>Fungi</taxon>
        <taxon>Dikarya</taxon>
        <taxon>Ascomycota</taxon>
        <taxon>Pezizomycotina</taxon>
        <taxon>Eurotiomycetes</taxon>
        <taxon>Eurotiomycetidae</taxon>
        <taxon>Onygenales</taxon>
        <taxon>Ascosphaeraceae</taxon>
        <taxon>Ascosphaera</taxon>
    </lineage>
</organism>
<sequence length="655" mass="74874">MTRWSSMMFWNSSPRQRREARRLMDSSRHLLPRRNQQITPPALPAKEVTKVALRLRYQIEQLLPAEVDVSSITTPDSPILTKEVIQTAKEAGGEELKACVVSCLLTCLRWFKIQAAVELWDVDLYECRALACDVLAKRIIESEPDQNYLMLEILLKRYSTFANGEETVPINALESAVDLHALHTIGSCGYQKCVKYLWHGWICQDDLDPSNFIEYEERVNPSYWVHFDPDRLRVPIYQNAVQISLSAIYLALYTGVINTVNPTGDLDFVEGVLYVMTLGYICDELSKLWKVGRNYFGFWNVFNTTLYALLAISFGLRMFALSQSSNTHDKERQKFNQMSYNFLAFSAPMFWCRLLLYLDTFRFFGAMLLVLKVMMKESIIFFCLLFFVIIGFLQGFLGMDQADAPNAITPSIIIKVMVNTVMTSPDFEVFKHFAPPFGILLYYIFAFVVMTILLNILIALYNSAYTEVTENSTDEYLALFSQRTMQFVRAPDENVFIAPFNLIEIVCLILPFEWWMPAAKYERLNHYVMGVIYFPILLLTALVETIGARQITLNRRLGEEDDNVLEEWEEMAEGIAYTNDEDDWVGKVEATRPKTEVDPCLVQVRELSEQISELKDVVRGLLQERQGRAVGGVVSTPGPVIDTPRSSSSSSSSGS</sequence>
<feature type="domain" description="Calcium channel YVC1-like C-terminal transmembrane" evidence="4">
    <location>
        <begin position="247"/>
        <end position="540"/>
    </location>
</feature>
<dbReference type="PANTHER" id="PTHR35859:SF5">
    <property type="entry name" value="ION TRANSPORT DOMAIN-CONTAINING PROTEIN"/>
    <property type="match status" value="1"/>
</dbReference>
<dbReference type="InterPro" id="IPR056337">
    <property type="entry name" value="LHD_YVC1"/>
</dbReference>